<feature type="region of interest" description="Disordered" evidence="8">
    <location>
        <begin position="1"/>
        <end position="29"/>
    </location>
</feature>
<dbReference type="InterPro" id="IPR027815">
    <property type="entry name" value="CSC1/OSCA1-like_cyt"/>
</dbReference>
<keyword evidence="7" id="KW-0175">Coiled coil</keyword>
<protein>
    <recommendedName>
        <fullName evidence="16">DUF221 domain protein</fullName>
    </recommendedName>
</protein>
<comment type="caution">
    <text evidence="14">The sequence shown here is derived from an EMBL/GenBank/DDBJ whole genome shotgun (WGS) entry which is preliminary data.</text>
</comment>
<evidence type="ECO:0000259" key="10">
    <source>
        <dbReference type="Pfam" id="PF02714"/>
    </source>
</evidence>
<reference evidence="14" key="1">
    <citation type="submission" date="2022-11" db="EMBL/GenBank/DDBJ databases">
        <authorList>
            <person name="Petersen C."/>
        </authorList>
    </citation>
    <scope>NUCLEOTIDE SEQUENCE</scope>
    <source>
        <strain evidence="14">IBT 30069</strain>
    </source>
</reference>
<feature type="transmembrane region" description="Helical" evidence="9">
    <location>
        <begin position="169"/>
        <end position="188"/>
    </location>
</feature>
<reference evidence="14" key="2">
    <citation type="journal article" date="2023" name="IMA Fungus">
        <title>Comparative genomic study of the Penicillium genus elucidates a diverse pangenome and 15 lateral gene transfer events.</title>
        <authorList>
            <person name="Petersen C."/>
            <person name="Sorensen T."/>
            <person name="Nielsen M.R."/>
            <person name="Sondergaard T.E."/>
            <person name="Sorensen J.L."/>
            <person name="Fitzpatrick D.A."/>
            <person name="Frisvad J.C."/>
            <person name="Nielsen K.L."/>
        </authorList>
    </citation>
    <scope>NUCLEOTIDE SEQUENCE</scope>
    <source>
        <strain evidence="14">IBT 30069</strain>
    </source>
</reference>
<keyword evidence="3" id="KW-0813">Transport</keyword>
<dbReference type="GO" id="GO:0005886">
    <property type="term" value="C:plasma membrane"/>
    <property type="evidence" value="ECO:0007669"/>
    <property type="project" value="TreeGrafter"/>
</dbReference>
<dbReference type="Pfam" id="PF12621">
    <property type="entry name" value="PHM7_ext"/>
    <property type="match status" value="1"/>
</dbReference>
<dbReference type="InterPro" id="IPR045122">
    <property type="entry name" value="Csc1-like"/>
</dbReference>
<feature type="transmembrane region" description="Helical" evidence="9">
    <location>
        <begin position="41"/>
        <end position="63"/>
    </location>
</feature>
<evidence type="ECO:0000256" key="1">
    <source>
        <dbReference type="ARBA" id="ARBA00004141"/>
    </source>
</evidence>
<feature type="transmembrane region" description="Helical" evidence="9">
    <location>
        <begin position="465"/>
        <end position="486"/>
    </location>
</feature>
<evidence type="ECO:0000259" key="13">
    <source>
        <dbReference type="Pfam" id="PF14703"/>
    </source>
</evidence>
<proteinExistence type="inferred from homology"/>
<dbReference type="Pfam" id="PF14703">
    <property type="entry name" value="PHM7_cyt"/>
    <property type="match status" value="1"/>
</dbReference>
<comment type="subcellular location">
    <subcellularLocation>
        <location evidence="1">Membrane</location>
        <topology evidence="1">Multi-pass membrane protein</topology>
    </subcellularLocation>
</comment>
<dbReference type="InterPro" id="IPR003864">
    <property type="entry name" value="CSC1/OSCA1-like_7TM"/>
</dbReference>
<evidence type="ECO:0000256" key="5">
    <source>
        <dbReference type="ARBA" id="ARBA00022989"/>
    </source>
</evidence>
<keyword evidence="15" id="KW-1185">Reference proteome</keyword>
<dbReference type="OrthoDB" id="1076608at2759"/>
<feature type="transmembrane region" description="Helical" evidence="9">
    <location>
        <begin position="688"/>
        <end position="709"/>
    </location>
</feature>
<accession>A0A9W9KPA4</accession>
<dbReference type="AlphaFoldDB" id="A0A9W9KPA4"/>
<name>A0A9W9KPA4_9EURO</name>
<keyword evidence="5 9" id="KW-1133">Transmembrane helix</keyword>
<dbReference type="Proteomes" id="UP001149165">
    <property type="component" value="Unassembled WGS sequence"/>
</dbReference>
<evidence type="ECO:0000256" key="2">
    <source>
        <dbReference type="ARBA" id="ARBA00007779"/>
    </source>
</evidence>
<dbReference type="InterPro" id="IPR032880">
    <property type="entry name" value="CSC1/OSCA1-like_N"/>
</dbReference>
<feature type="domain" description="CSC1/OSCA1-like cytosolic" evidence="13">
    <location>
        <begin position="213"/>
        <end position="398"/>
    </location>
</feature>
<dbReference type="PANTHER" id="PTHR13018:SF53">
    <property type="entry name" value="DUF221 DOMAIN PROTEIN"/>
    <property type="match status" value="1"/>
</dbReference>
<organism evidence="14 15">
    <name type="scientific">Penicillium angulare</name>
    <dbReference type="NCBI Taxonomy" id="116970"/>
    <lineage>
        <taxon>Eukaryota</taxon>
        <taxon>Fungi</taxon>
        <taxon>Dikarya</taxon>
        <taxon>Ascomycota</taxon>
        <taxon>Pezizomycotina</taxon>
        <taxon>Eurotiomycetes</taxon>
        <taxon>Eurotiomycetidae</taxon>
        <taxon>Eurotiales</taxon>
        <taxon>Aspergillaceae</taxon>
        <taxon>Penicillium</taxon>
    </lineage>
</organism>
<feature type="transmembrane region" description="Helical" evidence="9">
    <location>
        <begin position="551"/>
        <end position="580"/>
    </location>
</feature>
<gene>
    <name evidence="14" type="ORF">N7456_002728</name>
</gene>
<feature type="transmembrane region" description="Helical" evidence="9">
    <location>
        <begin position="617"/>
        <end position="639"/>
    </location>
</feature>
<dbReference type="GO" id="GO:0005227">
    <property type="term" value="F:calcium-activated cation channel activity"/>
    <property type="evidence" value="ECO:0007669"/>
    <property type="project" value="InterPro"/>
</dbReference>
<evidence type="ECO:0000256" key="7">
    <source>
        <dbReference type="SAM" id="Coils"/>
    </source>
</evidence>
<dbReference type="Pfam" id="PF13967">
    <property type="entry name" value="RSN1_TM"/>
    <property type="match status" value="1"/>
</dbReference>
<evidence type="ECO:0000256" key="8">
    <source>
        <dbReference type="SAM" id="MobiDB-lite"/>
    </source>
</evidence>
<evidence type="ECO:0008006" key="16">
    <source>
        <dbReference type="Google" id="ProtNLM"/>
    </source>
</evidence>
<feature type="transmembrane region" description="Helical" evidence="9">
    <location>
        <begin position="412"/>
        <end position="431"/>
    </location>
</feature>
<keyword evidence="6 9" id="KW-0472">Membrane</keyword>
<feature type="transmembrane region" description="Helical" evidence="9">
    <location>
        <begin position="660"/>
        <end position="682"/>
    </location>
</feature>
<comment type="similarity">
    <text evidence="2">Belongs to the CSC1 (TC 1.A.17) family.</text>
</comment>
<feature type="transmembrane region" description="Helical" evidence="9">
    <location>
        <begin position="122"/>
        <end position="141"/>
    </location>
</feature>
<feature type="compositionally biased region" description="Polar residues" evidence="8">
    <location>
        <begin position="1"/>
        <end position="23"/>
    </location>
</feature>
<keyword evidence="4 9" id="KW-0812">Transmembrane</keyword>
<feature type="domain" description="CSC1/OSCA1-like 7TM region" evidence="10">
    <location>
        <begin position="410"/>
        <end position="682"/>
    </location>
</feature>
<feature type="domain" description="CSC1/OSCA1-like N-terminal transmembrane" evidence="12">
    <location>
        <begin position="41"/>
        <end position="190"/>
    </location>
</feature>
<feature type="domain" description="10TM putative phosphate transporter extracellular tail" evidence="11">
    <location>
        <begin position="755"/>
        <end position="844"/>
    </location>
</feature>
<evidence type="ECO:0000313" key="14">
    <source>
        <dbReference type="EMBL" id="KAJ5114194.1"/>
    </source>
</evidence>
<dbReference type="EMBL" id="JAPQKH010000002">
    <property type="protein sequence ID" value="KAJ5114194.1"/>
    <property type="molecule type" value="Genomic_DNA"/>
</dbReference>
<evidence type="ECO:0000259" key="12">
    <source>
        <dbReference type="Pfam" id="PF13967"/>
    </source>
</evidence>
<evidence type="ECO:0000256" key="9">
    <source>
        <dbReference type="SAM" id="Phobius"/>
    </source>
</evidence>
<evidence type="ECO:0000256" key="6">
    <source>
        <dbReference type="ARBA" id="ARBA00023136"/>
    </source>
</evidence>
<feature type="transmembrane region" description="Helical" evidence="9">
    <location>
        <begin position="506"/>
        <end position="531"/>
    </location>
</feature>
<evidence type="ECO:0000256" key="4">
    <source>
        <dbReference type="ARBA" id="ARBA00022692"/>
    </source>
</evidence>
<evidence type="ECO:0000256" key="3">
    <source>
        <dbReference type="ARBA" id="ARBA00022448"/>
    </source>
</evidence>
<dbReference type="PANTHER" id="PTHR13018">
    <property type="entry name" value="PROBABLE MEMBRANE PROTEIN DUF221-RELATED"/>
    <property type="match status" value="1"/>
</dbReference>
<sequence length="855" mass="97082">MSGVTDPNSDPNVGSSRGDASSTSGDIAGGLTGGGSSSSSALLMTFLPALVYALFWVGLFLIFRRTQRRWYAPRSHLPDLHEHERSPELPSGWVNWVGEFLKIEDNHVLHHSSLDGYLFLRFLRVLCAICFTGCVITWPILFPLHATGGNGNTQLDVLSFSNVANPNRYYANVLCACVYFAFVFYVVVRESLYYTNLRQVYLNSPAYASRMSSRTVLFMSCPPDYRNEKKLRQVFGNAIQRIWITSECDELTKLVDERDKLAFKLETNETKLIRRANKARIQAMKNGEFSSDTCLDCESSNPAWSHKVQRPTHKLKYLFGKKVDSIHHYREELARITEEVEVLQRKHQEGDAKHLSAIFIEFNTQADAQIAFQTVSHHQPFHMTPRFIGISPKEVVWSALNLSWKQRVSRRFAVQAFIGAMVIFWSFPAAIVGTISNITYLCNIIPFLKFILTLPEFVKGAIEGLLPAAALALLMSLVPIICRVCARKSGVPSLSRVELFTQSAVFVFQVVQVFLVTTLTSAASAATSQIIKDPLSVKDLLAQNLPKATNFYISYFLLQGLSMSSMALVQIASALIFKFITKFFARSPRRLYNKWAELASLNWGSVFPVFTNMGVIALSYSCIAPLILGFSFIGLYMVYQAYRYNFFFVYDIEVDTKGLVYPRALGHLLTGLYIAEVCMIGLCAIKGAVGPVVIMVIFLIANVLAHISLKEALNPLNSFLPRSLDAEEEYLQEKEDIRNEINESRRSRSIAFWRWFHPNVYKDYAALRRKVRKNVEQVFYTPEEMRTAYFEPCISSPSPTLWIPRDKFGFSRHEVLETDPIISITDEGAHLNEKNKIVWDKYDPQLPLRERKTLY</sequence>
<evidence type="ECO:0000259" key="11">
    <source>
        <dbReference type="Pfam" id="PF12621"/>
    </source>
</evidence>
<feature type="coiled-coil region" evidence="7">
    <location>
        <begin position="326"/>
        <end position="353"/>
    </location>
</feature>
<dbReference type="InterPro" id="IPR022257">
    <property type="entry name" value="PHM7_ext"/>
</dbReference>
<dbReference type="Pfam" id="PF02714">
    <property type="entry name" value="RSN1_7TM"/>
    <property type="match status" value="1"/>
</dbReference>
<evidence type="ECO:0000313" key="15">
    <source>
        <dbReference type="Proteomes" id="UP001149165"/>
    </source>
</evidence>